<dbReference type="STRING" id="1891926.Fuma_00771"/>
<keyword evidence="1" id="KW-0812">Transmembrane</keyword>
<evidence type="ECO:0000256" key="1">
    <source>
        <dbReference type="SAM" id="Phobius"/>
    </source>
</evidence>
<keyword evidence="3" id="KW-0645">Protease</keyword>
<feature type="transmembrane region" description="Helical" evidence="1">
    <location>
        <begin position="204"/>
        <end position="226"/>
    </location>
</feature>
<evidence type="ECO:0000313" key="3">
    <source>
        <dbReference type="EMBL" id="APZ91185.1"/>
    </source>
</evidence>
<name>A0A1P8WAW4_9PLAN</name>
<keyword evidence="1" id="KW-0472">Membrane</keyword>
<keyword evidence="4" id="KW-1185">Reference proteome</keyword>
<evidence type="ECO:0000259" key="2">
    <source>
        <dbReference type="Pfam" id="PF02517"/>
    </source>
</evidence>
<proteinExistence type="predicted"/>
<dbReference type="Pfam" id="PF02517">
    <property type="entry name" value="Rce1-like"/>
    <property type="match status" value="1"/>
</dbReference>
<keyword evidence="3" id="KW-0378">Hydrolase</keyword>
<accession>A0A1P8WAW4</accession>
<feature type="transmembrane region" description="Helical" evidence="1">
    <location>
        <begin position="180"/>
        <end position="198"/>
    </location>
</feature>
<dbReference type="GO" id="GO:0080120">
    <property type="term" value="P:CAAX-box protein maturation"/>
    <property type="evidence" value="ECO:0007669"/>
    <property type="project" value="UniProtKB-ARBA"/>
</dbReference>
<dbReference type="KEGG" id="fmr:Fuma_00771"/>
<feature type="domain" description="CAAX prenyl protease 2/Lysostaphin resistance protein A-like" evidence="2">
    <location>
        <begin position="145"/>
        <end position="241"/>
    </location>
</feature>
<feature type="transmembrane region" description="Helical" evidence="1">
    <location>
        <begin position="156"/>
        <end position="173"/>
    </location>
</feature>
<organism evidence="3 4">
    <name type="scientific">Fuerstiella marisgermanici</name>
    <dbReference type="NCBI Taxonomy" id="1891926"/>
    <lineage>
        <taxon>Bacteria</taxon>
        <taxon>Pseudomonadati</taxon>
        <taxon>Planctomycetota</taxon>
        <taxon>Planctomycetia</taxon>
        <taxon>Planctomycetales</taxon>
        <taxon>Planctomycetaceae</taxon>
        <taxon>Fuerstiella</taxon>
    </lineage>
</organism>
<dbReference type="Proteomes" id="UP000187735">
    <property type="component" value="Chromosome"/>
</dbReference>
<dbReference type="EMBL" id="CP017641">
    <property type="protein sequence ID" value="APZ91185.1"/>
    <property type="molecule type" value="Genomic_DNA"/>
</dbReference>
<dbReference type="RefSeq" id="WP_077022985.1">
    <property type="nucleotide sequence ID" value="NZ_CP017641.1"/>
</dbReference>
<feature type="transmembrane region" description="Helical" evidence="1">
    <location>
        <begin position="21"/>
        <end position="40"/>
    </location>
</feature>
<dbReference type="OrthoDB" id="9814348at2"/>
<feature type="transmembrane region" description="Helical" evidence="1">
    <location>
        <begin position="60"/>
        <end position="84"/>
    </location>
</feature>
<feature type="transmembrane region" description="Helical" evidence="1">
    <location>
        <begin position="104"/>
        <end position="124"/>
    </location>
</feature>
<dbReference type="AlphaFoldDB" id="A0A1P8WAW4"/>
<dbReference type="GO" id="GO:0004175">
    <property type="term" value="F:endopeptidase activity"/>
    <property type="evidence" value="ECO:0007669"/>
    <property type="project" value="UniProtKB-ARBA"/>
</dbReference>
<reference evidence="3 4" key="1">
    <citation type="journal article" date="2016" name="Front. Microbiol.">
        <title>Fuerstia marisgermanicae gen. nov., sp. nov., an Unusual Member of the Phylum Planctomycetes from the German Wadden Sea.</title>
        <authorList>
            <person name="Kohn T."/>
            <person name="Heuer A."/>
            <person name="Jogler M."/>
            <person name="Vollmers J."/>
            <person name="Boedeker C."/>
            <person name="Bunk B."/>
            <person name="Rast P."/>
            <person name="Borchert D."/>
            <person name="Glockner I."/>
            <person name="Freese H.M."/>
            <person name="Klenk H.P."/>
            <person name="Overmann J."/>
            <person name="Kaster A.K."/>
            <person name="Rohde M."/>
            <person name="Wiegand S."/>
            <person name="Jogler C."/>
        </authorList>
    </citation>
    <scope>NUCLEOTIDE SEQUENCE [LARGE SCALE GENOMIC DNA]</scope>
    <source>
        <strain evidence="3 4">NH11</strain>
    </source>
</reference>
<keyword evidence="1" id="KW-1133">Transmembrane helix</keyword>
<protein>
    <submittedName>
        <fullName evidence="3">CAAX amino terminal protease self-immunity</fullName>
    </submittedName>
</protein>
<evidence type="ECO:0000313" key="4">
    <source>
        <dbReference type="Proteomes" id="UP000187735"/>
    </source>
</evidence>
<dbReference type="GO" id="GO:0006508">
    <property type="term" value="P:proteolysis"/>
    <property type="evidence" value="ECO:0007669"/>
    <property type="project" value="UniProtKB-KW"/>
</dbReference>
<gene>
    <name evidence="3" type="ORF">Fuma_00771</name>
</gene>
<sequence length="249" mass="27510">MNNQIVTTNDYWSDARKPLSCLMFLLPWIAVYEAGILMLARHNPDEIRNGADYWMRSLLSSAGLSQLLLLPLLVIGVLLVWHLVTKHPWHVRLETQLGMLAESVLLAVTLVAVGQVHQLLFLSLQPGVPDEQLLTLATGNLTRAVSYVGAGVYEEVMFRLLLVPLAFLVFRMFEFPKKWAAVMAALSTAFIFALAHHVGPSADAFNLFTFSFRAAAGTFFAAIFFLRGFGITVGCHAAYDLLVGVFLVA</sequence>
<dbReference type="InterPro" id="IPR003675">
    <property type="entry name" value="Rce1/LyrA-like_dom"/>
</dbReference>